<dbReference type="Gene3D" id="3.30.530.20">
    <property type="match status" value="1"/>
</dbReference>
<proteinExistence type="predicted"/>
<name>A0A433XKK6_9HYPH</name>
<dbReference type="InterPro" id="IPR023393">
    <property type="entry name" value="START-like_dom_sf"/>
</dbReference>
<protein>
    <submittedName>
        <fullName evidence="1">SRPBCC family protein</fullName>
    </submittedName>
</protein>
<accession>A0A433XKK6</accession>
<evidence type="ECO:0000313" key="1">
    <source>
        <dbReference type="EMBL" id="RUT34606.1"/>
    </source>
</evidence>
<comment type="caution">
    <text evidence="1">The sequence shown here is derived from an EMBL/GenBank/DDBJ whole genome shotgun (WGS) entry which is preliminary data.</text>
</comment>
<gene>
    <name evidence="1" type="ORF">EMQ25_01175</name>
</gene>
<keyword evidence="2" id="KW-1185">Reference proteome</keyword>
<dbReference type="OrthoDB" id="880456at2"/>
<sequence length="146" mass="16427">MFNSRSIGIRIGRPFGEVYAFLSEPRNFPSWGPMHGDHFEHLGGRDYLVDLPGGRAVMTFAAPNSHGVLDFTVTHADRPPLKTPARLHPNDEGCELTMLLQQRRGVTDAQFASEVEWMSTDLETLKSLLESRAPAEPVRRERQTEP</sequence>
<dbReference type="Proteomes" id="UP000281547">
    <property type="component" value="Unassembled WGS sequence"/>
</dbReference>
<dbReference type="RefSeq" id="WP_127186725.1">
    <property type="nucleotide sequence ID" value="NZ_RZNJ01000001.1"/>
</dbReference>
<dbReference type="AlphaFoldDB" id="A0A433XKK6"/>
<dbReference type="SUPFAM" id="SSF55961">
    <property type="entry name" value="Bet v1-like"/>
    <property type="match status" value="1"/>
</dbReference>
<reference evidence="1 2" key="1">
    <citation type="journal article" date="2016" name="Int. J. Syst. Evol. Microbiol.">
        <title>Arsenicitalea aurantiaca gen. nov., sp. nov., a new member of the family Hyphomicrobiaceae, isolated from high-arsenic sediment.</title>
        <authorList>
            <person name="Mu Y."/>
            <person name="Zhou L."/>
            <person name="Zeng X.C."/>
            <person name="Liu L."/>
            <person name="Pan Y."/>
            <person name="Chen X."/>
            <person name="Wang J."/>
            <person name="Li S."/>
            <person name="Li W.J."/>
            <person name="Wang Y."/>
        </authorList>
    </citation>
    <scope>NUCLEOTIDE SEQUENCE [LARGE SCALE GENOMIC DNA]</scope>
    <source>
        <strain evidence="1 2">42-50</strain>
    </source>
</reference>
<dbReference type="EMBL" id="RZNJ01000001">
    <property type="protein sequence ID" value="RUT34606.1"/>
    <property type="molecule type" value="Genomic_DNA"/>
</dbReference>
<organism evidence="1 2">
    <name type="scientific">Arsenicitalea aurantiaca</name>
    <dbReference type="NCBI Taxonomy" id="1783274"/>
    <lineage>
        <taxon>Bacteria</taxon>
        <taxon>Pseudomonadati</taxon>
        <taxon>Pseudomonadota</taxon>
        <taxon>Alphaproteobacteria</taxon>
        <taxon>Hyphomicrobiales</taxon>
        <taxon>Devosiaceae</taxon>
        <taxon>Arsenicitalea</taxon>
    </lineage>
</organism>
<evidence type="ECO:0000313" key="2">
    <source>
        <dbReference type="Proteomes" id="UP000281547"/>
    </source>
</evidence>